<dbReference type="SUPFAM" id="SSF55653">
    <property type="entry name" value="Ribosomal protein L9 C-domain"/>
    <property type="match status" value="1"/>
</dbReference>
<dbReference type="InterPro" id="IPR000244">
    <property type="entry name" value="Ribosomal_bL9"/>
</dbReference>
<evidence type="ECO:0000256" key="5">
    <source>
        <dbReference type="ARBA" id="ARBA00023274"/>
    </source>
</evidence>
<keyword evidence="12" id="KW-1185">Reference proteome</keyword>
<dbReference type="Proteomes" id="UP000282930">
    <property type="component" value="Chromosome"/>
</dbReference>
<organism evidence="11 12">
    <name type="scientific">Caldicellulosiruptor changbaiensis</name>
    <dbReference type="NCBI Taxonomy" id="1222016"/>
    <lineage>
        <taxon>Bacteria</taxon>
        <taxon>Bacillati</taxon>
        <taxon>Bacillota</taxon>
        <taxon>Bacillota incertae sedis</taxon>
        <taxon>Caldicellulosiruptorales</taxon>
        <taxon>Caldicellulosiruptoraceae</taxon>
        <taxon>Caldicellulosiruptor</taxon>
    </lineage>
</organism>
<keyword evidence="4 7" id="KW-0689">Ribosomal protein</keyword>
<dbReference type="InterPro" id="IPR020594">
    <property type="entry name" value="Ribosomal_bL9_bac/chp"/>
</dbReference>
<dbReference type="InterPro" id="IPR036935">
    <property type="entry name" value="Ribosomal_bL9_N_sf"/>
</dbReference>
<dbReference type="Gene3D" id="3.10.430.100">
    <property type="entry name" value="Ribosomal protein L9, C-terminal domain"/>
    <property type="match status" value="1"/>
</dbReference>
<dbReference type="GO" id="GO:0003735">
    <property type="term" value="F:structural constituent of ribosome"/>
    <property type="evidence" value="ECO:0007669"/>
    <property type="project" value="InterPro"/>
</dbReference>
<sequence length="148" mass="16671">MKVVLLQDVKGLGKKDSIVEVNDGYARNYLIPRKLAAPLTEGLEKHIKEKKEAEQKKKEKELMLAKELADKLEKNYVIIKAKAGENGKLFGSITNKEIADEIKRQLGIDIDKKKVDLEDPIKQIGSYEVSIRLYQGVLAKLKVHVTSS</sequence>
<keyword evidence="2 7" id="KW-0699">rRNA-binding</keyword>
<evidence type="ECO:0000256" key="8">
    <source>
        <dbReference type="SAM" id="Coils"/>
    </source>
</evidence>
<dbReference type="EMBL" id="CP034791">
    <property type="protein sequence ID" value="AZT89946.1"/>
    <property type="molecule type" value="Genomic_DNA"/>
</dbReference>
<evidence type="ECO:0000259" key="10">
    <source>
        <dbReference type="Pfam" id="PF03948"/>
    </source>
</evidence>
<dbReference type="GO" id="GO:0006412">
    <property type="term" value="P:translation"/>
    <property type="evidence" value="ECO:0007669"/>
    <property type="project" value="UniProtKB-UniRule"/>
</dbReference>
<evidence type="ECO:0000313" key="12">
    <source>
        <dbReference type="Proteomes" id="UP000282930"/>
    </source>
</evidence>
<comment type="function">
    <text evidence="7">Binds to the 23S rRNA.</text>
</comment>
<evidence type="ECO:0000256" key="7">
    <source>
        <dbReference type="HAMAP-Rule" id="MF_00503"/>
    </source>
</evidence>
<dbReference type="HAMAP" id="MF_00503">
    <property type="entry name" value="Ribosomal_bL9"/>
    <property type="match status" value="1"/>
</dbReference>
<keyword evidence="8" id="KW-0175">Coiled coil</keyword>
<accession>A0A3T0D4H0</accession>
<comment type="similarity">
    <text evidence="1 7">Belongs to the bacterial ribosomal protein bL9 family.</text>
</comment>
<dbReference type="InterPro" id="IPR020069">
    <property type="entry name" value="Ribosomal_bL9_C"/>
</dbReference>
<reference evidence="11 12" key="1">
    <citation type="submission" date="2018-12" db="EMBL/GenBank/DDBJ databases">
        <title>Genome sequence from the cellulolytic species, Caldicellulosiruptor changbaiensis.</title>
        <authorList>
            <person name="Blumer-Schuette S.E."/>
            <person name="Mendoza C."/>
        </authorList>
    </citation>
    <scope>NUCLEOTIDE SEQUENCE [LARGE SCALE GENOMIC DNA]</scope>
    <source>
        <strain evidence="11 12">CBS-Z</strain>
    </source>
</reference>
<dbReference type="AlphaFoldDB" id="A0A3T0D4H0"/>
<dbReference type="InterPro" id="IPR009027">
    <property type="entry name" value="Ribosomal_bL9/RNase_H1_N"/>
</dbReference>
<dbReference type="InterPro" id="IPR036791">
    <property type="entry name" value="Ribosomal_bL9_C_sf"/>
</dbReference>
<feature type="domain" description="Large ribosomal subunit protein bL9 C-terminal" evidence="10">
    <location>
        <begin position="65"/>
        <end position="146"/>
    </location>
</feature>
<dbReference type="GO" id="GO:0019843">
    <property type="term" value="F:rRNA binding"/>
    <property type="evidence" value="ECO:0007669"/>
    <property type="project" value="UniProtKB-UniRule"/>
</dbReference>
<dbReference type="NCBIfam" id="TIGR00158">
    <property type="entry name" value="L9"/>
    <property type="match status" value="1"/>
</dbReference>
<feature type="domain" description="Ribosomal protein L9" evidence="9">
    <location>
        <begin position="1"/>
        <end position="46"/>
    </location>
</feature>
<evidence type="ECO:0000256" key="4">
    <source>
        <dbReference type="ARBA" id="ARBA00022980"/>
    </source>
</evidence>
<evidence type="ECO:0000256" key="3">
    <source>
        <dbReference type="ARBA" id="ARBA00022884"/>
    </source>
</evidence>
<dbReference type="Pfam" id="PF01281">
    <property type="entry name" value="Ribosomal_L9_N"/>
    <property type="match status" value="1"/>
</dbReference>
<dbReference type="RefSeq" id="WP_127351511.1">
    <property type="nucleotide sequence ID" value="NZ_CP034791.1"/>
</dbReference>
<dbReference type="GO" id="GO:0005840">
    <property type="term" value="C:ribosome"/>
    <property type="evidence" value="ECO:0007669"/>
    <property type="project" value="UniProtKB-KW"/>
</dbReference>
<dbReference type="InterPro" id="IPR020070">
    <property type="entry name" value="Ribosomal_bL9_N"/>
</dbReference>
<dbReference type="PANTHER" id="PTHR21368">
    <property type="entry name" value="50S RIBOSOMAL PROTEIN L9"/>
    <property type="match status" value="1"/>
</dbReference>
<dbReference type="SUPFAM" id="SSF55658">
    <property type="entry name" value="L9 N-domain-like"/>
    <property type="match status" value="1"/>
</dbReference>
<proteinExistence type="inferred from homology"/>
<dbReference type="KEGG" id="ccha:ELD05_04355"/>
<evidence type="ECO:0000313" key="11">
    <source>
        <dbReference type="EMBL" id="AZT89946.1"/>
    </source>
</evidence>
<keyword evidence="5 7" id="KW-0687">Ribonucleoprotein</keyword>
<evidence type="ECO:0000256" key="6">
    <source>
        <dbReference type="ARBA" id="ARBA00035292"/>
    </source>
</evidence>
<evidence type="ECO:0000256" key="1">
    <source>
        <dbReference type="ARBA" id="ARBA00010605"/>
    </source>
</evidence>
<keyword evidence="3 7" id="KW-0694">RNA-binding</keyword>
<protein>
    <recommendedName>
        <fullName evidence="6 7">Large ribosomal subunit protein bL9</fullName>
    </recommendedName>
</protein>
<dbReference type="GO" id="GO:1990904">
    <property type="term" value="C:ribonucleoprotein complex"/>
    <property type="evidence" value="ECO:0007669"/>
    <property type="project" value="UniProtKB-KW"/>
</dbReference>
<dbReference type="Pfam" id="PF03948">
    <property type="entry name" value="Ribosomal_L9_C"/>
    <property type="match status" value="1"/>
</dbReference>
<evidence type="ECO:0000256" key="2">
    <source>
        <dbReference type="ARBA" id="ARBA00022730"/>
    </source>
</evidence>
<name>A0A3T0D4H0_9FIRM</name>
<dbReference type="Gene3D" id="3.40.5.10">
    <property type="entry name" value="Ribosomal protein L9, N-terminal domain"/>
    <property type="match status" value="1"/>
</dbReference>
<gene>
    <name evidence="7" type="primary">rplI</name>
    <name evidence="11" type="ORF">ELD05_04355</name>
</gene>
<feature type="coiled-coil region" evidence="8">
    <location>
        <begin position="43"/>
        <end position="75"/>
    </location>
</feature>
<evidence type="ECO:0000259" key="9">
    <source>
        <dbReference type="Pfam" id="PF01281"/>
    </source>
</evidence>